<dbReference type="RefSeq" id="WP_062271960.1">
    <property type="nucleotide sequence ID" value="NZ_LSYU01000024.1"/>
</dbReference>
<feature type="region of interest" description="Disordered" evidence="1">
    <location>
        <begin position="75"/>
        <end position="104"/>
    </location>
</feature>
<evidence type="ECO:0000256" key="1">
    <source>
        <dbReference type="SAM" id="MobiDB-lite"/>
    </source>
</evidence>
<comment type="caution">
    <text evidence="2">The sequence shown here is derived from an EMBL/GenBank/DDBJ whole genome shotgun (WGS) entry which is preliminary data.</text>
</comment>
<evidence type="ECO:0000313" key="2">
    <source>
        <dbReference type="EMBL" id="KXX66125.1"/>
    </source>
</evidence>
<organism evidence="2 3">
    <name type="scientific">Marichromatium gracile</name>
    <name type="common">Chromatium gracile</name>
    <dbReference type="NCBI Taxonomy" id="1048"/>
    <lineage>
        <taxon>Bacteria</taxon>
        <taxon>Pseudomonadati</taxon>
        <taxon>Pseudomonadota</taxon>
        <taxon>Gammaproteobacteria</taxon>
        <taxon>Chromatiales</taxon>
        <taxon>Chromatiaceae</taxon>
        <taxon>Marichromatium</taxon>
    </lineage>
</organism>
<name>A0ABR5VLC9_MARGR</name>
<dbReference type="Proteomes" id="UP000075766">
    <property type="component" value="Unassembled WGS sequence"/>
</dbReference>
<reference evidence="2 3" key="1">
    <citation type="submission" date="2016-02" db="EMBL/GenBank/DDBJ databases">
        <title>Genome sequence of Marichromatium gracile YL-28, a purple sulfur bacterium.</title>
        <authorList>
            <person name="Zhao C."/>
            <person name="Hong X."/>
            <person name="Chen S."/>
            <person name="Yang S."/>
        </authorList>
    </citation>
    <scope>NUCLEOTIDE SEQUENCE [LARGE SCALE GENOMIC DNA]</scope>
    <source>
        <strain evidence="2 3">YL28</strain>
    </source>
</reference>
<dbReference type="EMBL" id="LSYU01000024">
    <property type="protein sequence ID" value="KXX66125.1"/>
    <property type="molecule type" value="Genomic_DNA"/>
</dbReference>
<evidence type="ECO:0000313" key="3">
    <source>
        <dbReference type="Proteomes" id="UP000075766"/>
    </source>
</evidence>
<feature type="compositionally biased region" description="Pro residues" evidence="1">
    <location>
        <begin position="79"/>
        <end position="92"/>
    </location>
</feature>
<accession>A0ABR5VLC9</accession>
<sequence>MADERFDLSYTGAIATDADPAQVRERLCAVFKLAGPGCERLFSGKRVVVKRGVDAATVAQYRQVFTQAGAVLEVTPSERPAPAPQPVRPAPDGPVEDPAGSPETLARIDGEALALAPQDGFLEPSRTVKMPAIDTSHLSLVQGADWTLADCEPPPTPIPTPDIDHLALVDIEPEEQRQERSD</sequence>
<proteinExistence type="predicted"/>
<gene>
    <name evidence="2" type="ORF">AY586_06990</name>
</gene>
<protein>
    <submittedName>
        <fullName evidence="2">Uncharacterized protein</fullName>
    </submittedName>
</protein>
<keyword evidence="3" id="KW-1185">Reference proteome</keyword>